<evidence type="ECO:0000256" key="8">
    <source>
        <dbReference type="SAM" id="Phobius"/>
    </source>
</evidence>
<organism evidence="10">
    <name type="scientific">Candida tenuis (strain ATCC 10573 / BCRC 21748 / CBS 615 / JCM 9827 / NBRC 10315 / NRRL Y-1498 / VKM Y-70)</name>
    <name type="common">Yeast</name>
    <name type="synonym">Yamadazyma tenuis</name>
    <dbReference type="NCBI Taxonomy" id="590646"/>
    <lineage>
        <taxon>Eukaryota</taxon>
        <taxon>Fungi</taxon>
        <taxon>Dikarya</taxon>
        <taxon>Ascomycota</taxon>
        <taxon>Saccharomycotina</taxon>
        <taxon>Pichiomycetes</taxon>
        <taxon>Debaryomycetaceae</taxon>
        <taxon>Yamadazyma</taxon>
    </lineage>
</organism>
<dbReference type="OrthoDB" id="196709at2759"/>
<dbReference type="UniPathway" id="UPA00196"/>
<dbReference type="eggNOG" id="KOG3059">
    <property type="taxonomic scope" value="Eukaryota"/>
</dbReference>
<comment type="pathway">
    <text evidence="2">Glycolipid biosynthesis; glycosylphosphatidylinositol-anchor biosynthesis.</text>
</comment>
<dbReference type="EMBL" id="GL996512">
    <property type="protein sequence ID" value="EGV65616.1"/>
    <property type="molecule type" value="Genomic_DNA"/>
</dbReference>
<feature type="transmembrane region" description="Helical" evidence="8">
    <location>
        <begin position="143"/>
        <end position="162"/>
    </location>
</feature>
<evidence type="ECO:0000256" key="4">
    <source>
        <dbReference type="ARBA" id="ARBA00022502"/>
    </source>
</evidence>
<accession>G3AZM0</accession>
<dbReference type="STRING" id="590646.G3AZM0"/>
<gene>
    <name evidence="9" type="ORF">CANTEDRAFT_112489</name>
</gene>
<evidence type="ECO:0000256" key="2">
    <source>
        <dbReference type="ARBA" id="ARBA00004687"/>
    </source>
</evidence>
<keyword evidence="4" id="KW-0337">GPI-anchor biosynthesis</keyword>
<keyword evidence="5 8" id="KW-0812">Transmembrane</keyword>
<evidence type="ECO:0000313" key="9">
    <source>
        <dbReference type="EMBL" id="EGV65616.1"/>
    </source>
</evidence>
<evidence type="ECO:0000256" key="1">
    <source>
        <dbReference type="ARBA" id="ARBA00004141"/>
    </source>
</evidence>
<name>G3AZM0_CANTC</name>
<dbReference type="GO" id="GO:0016757">
    <property type="term" value="F:glycosyltransferase activity"/>
    <property type="evidence" value="ECO:0007669"/>
    <property type="project" value="UniProtKB-KW"/>
</dbReference>
<keyword evidence="9" id="KW-0808">Transferase</keyword>
<feature type="transmembrane region" description="Helical" evidence="8">
    <location>
        <begin position="112"/>
        <end position="131"/>
    </location>
</feature>
<keyword evidence="10" id="KW-1185">Reference proteome</keyword>
<dbReference type="GO" id="GO:0006506">
    <property type="term" value="P:GPI anchor biosynthetic process"/>
    <property type="evidence" value="ECO:0007669"/>
    <property type="project" value="UniProtKB-UniPathway"/>
</dbReference>
<feature type="transmembrane region" description="Helical" evidence="8">
    <location>
        <begin position="224"/>
        <end position="244"/>
    </location>
</feature>
<dbReference type="GeneID" id="18246542"/>
<keyword evidence="9" id="KW-0328">Glycosyltransferase</keyword>
<dbReference type="Proteomes" id="UP000000707">
    <property type="component" value="Unassembled WGS sequence"/>
</dbReference>
<keyword evidence="6 8" id="KW-1133">Transmembrane helix</keyword>
<dbReference type="InterPro" id="IPR009450">
    <property type="entry name" value="Plno_GlcNAc_GPI2"/>
</dbReference>
<evidence type="ECO:0000256" key="6">
    <source>
        <dbReference type="ARBA" id="ARBA00022989"/>
    </source>
</evidence>
<dbReference type="Pfam" id="PF06432">
    <property type="entry name" value="GPI2"/>
    <property type="match status" value="1"/>
</dbReference>
<dbReference type="PIRSF" id="PIRSF016104">
    <property type="entry name" value="GPI2"/>
    <property type="match status" value="1"/>
</dbReference>
<comment type="similarity">
    <text evidence="3">Belongs to the PIGC family.</text>
</comment>
<feature type="transmembrane region" description="Helical" evidence="8">
    <location>
        <begin position="192"/>
        <end position="212"/>
    </location>
</feature>
<sequence length="292" mass="33630">MNTVGILKPQHVPWKKLLYLKQPYPDNYIDESFLNQLKRNETVSQVPYFKLVQDFSLIVFHVNNLVFVILLFAGIYHHHWDPFYATAVSTGVSLLGYVSWRLYLNSGKKTSSSIKSFVLIIFVLSILSPVLKSLTRSTASDSIWFLSFLLTFANLIFHDYAINASGRPYKPIISTNMALSNALVLASRFSSAYQVFCFIFVAIQVNILLPLFDFSLRKSFPSSHYHNVLFTGLLMVVYTLFVQLCDYKLMFLYILAQVCIIFVLPGYFIFLQRYKNEISGPWDIARPVFRSS</sequence>
<evidence type="ECO:0000256" key="7">
    <source>
        <dbReference type="ARBA" id="ARBA00023136"/>
    </source>
</evidence>
<evidence type="ECO:0000256" key="3">
    <source>
        <dbReference type="ARBA" id="ARBA00008321"/>
    </source>
</evidence>
<dbReference type="GO" id="GO:0000506">
    <property type="term" value="C:glycosylphosphatidylinositol-N-acetylglucosaminyltransferase (GPI-GnT) complex"/>
    <property type="evidence" value="ECO:0007669"/>
    <property type="project" value="TreeGrafter"/>
</dbReference>
<feature type="transmembrane region" description="Helical" evidence="8">
    <location>
        <begin position="82"/>
        <end position="100"/>
    </location>
</feature>
<evidence type="ECO:0000256" key="5">
    <source>
        <dbReference type="ARBA" id="ARBA00022692"/>
    </source>
</evidence>
<feature type="transmembrane region" description="Helical" evidence="8">
    <location>
        <begin position="55"/>
        <end position="76"/>
    </location>
</feature>
<dbReference type="KEGG" id="cten:18246542"/>
<protein>
    <submittedName>
        <fullName evidence="9">Phosphatidylinositol N-acetylglucosaminyltransferase</fullName>
    </submittedName>
</protein>
<dbReference type="AlphaFoldDB" id="G3AZM0"/>
<dbReference type="PANTHER" id="PTHR12982:SF0">
    <property type="entry name" value="PHOSPHATIDYLINOSITOL N-ACETYLGLUCOSAMINYLTRANSFERASE SUBUNIT C"/>
    <property type="match status" value="1"/>
</dbReference>
<dbReference type="HOGENOM" id="CLU_024002_2_0_1"/>
<feature type="transmembrane region" description="Helical" evidence="8">
    <location>
        <begin position="250"/>
        <end position="270"/>
    </location>
</feature>
<dbReference type="PANTHER" id="PTHR12982">
    <property type="entry name" value="PHOSPHATIDYLINOSITOL GLYCAN, CLASS C"/>
    <property type="match status" value="1"/>
</dbReference>
<reference evidence="9 10" key="1">
    <citation type="journal article" date="2011" name="Proc. Natl. Acad. Sci. U.S.A.">
        <title>Comparative genomics of xylose-fermenting fungi for enhanced biofuel production.</title>
        <authorList>
            <person name="Wohlbach D.J."/>
            <person name="Kuo A."/>
            <person name="Sato T.K."/>
            <person name="Potts K.M."/>
            <person name="Salamov A.A."/>
            <person name="LaButti K.M."/>
            <person name="Sun H."/>
            <person name="Clum A."/>
            <person name="Pangilinan J.L."/>
            <person name="Lindquist E.A."/>
            <person name="Lucas S."/>
            <person name="Lapidus A."/>
            <person name="Jin M."/>
            <person name="Gunawan C."/>
            <person name="Balan V."/>
            <person name="Dale B.E."/>
            <person name="Jeffries T.W."/>
            <person name="Zinkel R."/>
            <person name="Barry K.W."/>
            <person name="Grigoriev I.V."/>
            <person name="Gasch A.P."/>
        </authorList>
    </citation>
    <scope>NUCLEOTIDE SEQUENCE [LARGE SCALE GENOMIC DNA]</scope>
    <source>
        <strain evidence="10">ATCC 10573 / BCRC 21748 / CBS 615 / JCM 9827 / NBRC 10315 / NRRL Y-1498 / VKM Y-70</strain>
    </source>
</reference>
<evidence type="ECO:0000313" key="10">
    <source>
        <dbReference type="Proteomes" id="UP000000707"/>
    </source>
</evidence>
<keyword evidence="7 8" id="KW-0472">Membrane</keyword>
<proteinExistence type="inferred from homology"/>
<comment type="subcellular location">
    <subcellularLocation>
        <location evidence="1">Membrane</location>
        <topology evidence="1">Multi-pass membrane protein</topology>
    </subcellularLocation>
</comment>